<dbReference type="InterPro" id="IPR050154">
    <property type="entry name" value="UbiB_kinase"/>
</dbReference>
<keyword evidence="3" id="KW-0808">Transferase</keyword>
<dbReference type="GO" id="GO:0016740">
    <property type="term" value="F:transferase activity"/>
    <property type="evidence" value="ECO:0007669"/>
    <property type="project" value="UniProtKB-KW"/>
</dbReference>
<dbReference type="EMBL" id="CP036287">
    <property type="protein sequence ID" value="QDU67205.1"/>
    <property type="molecule type" value="Genomic_DNA"/>
</dbReference>
<proteinExistence type="inferred from homology"/>
<evidence type="ECO:0000256" key="1">
    <source>
        <dbReference type="ARBA" id="ARBA00009670"/>
    </source>
</evidence>
<dbReference type="InterPro" id="IPR011009">
    <property type="entry name" value="Kinase-like_dom_sf"/>
</dbReference>
<dbReference type="AlphaFoldDB" id="A0A518BJR9"/>
<reference evidence="3 4" key="1">
    <citation type="submission" date="2019-02" db="EMBL/GenBank/DDBJ databases">
        <title>Deep-cultivation of Planctomycetes and their phenomic and genomic characterization uncovers novel biology.</title>
        <authorList>
            <person name="Wiegand S."/>
            <person name="Jogler M."/>
            <person name="Boedeker C."/>
            <person name="Pinto D."/>
            <person name="Vollmers J."/>
            <person name="Rivas-Marin E."/>
            <person name="Kohn T."/>
            <person name="Peeters S.H."/>
            <person name="Heuer A."/>
            <person name="Rast P."/>
            <person name="Oberbeckmann S."/>
            <person name="Bunk B."/>
            <person name="Jeske O."/>
            <person name="Meyerdierks A."/>
            <person name="Storesund J.E."/>
            <person name="Kallscheuer N."/>
            <person name="Luecker S."/>
            <person name="Lage O.M."/>
            <person name="Pohl T."/>
            <person name="Merkel B.J."/>
            <person name="Hornburger P."/>
            <person name="Mueller R.-W."/>
            <person name="Bruemmer F."/>
            <person name="Labrenz M."/>
            <person name="Spormann A.M."/>
            <person name="Op den Camp H."/>
            <person name="Overmann J."/>
            <person name="Amann R."/>
            <person name="Jetten M.S.M."/>
            <person name="Mascher T."/>
            <person name="Medema M.H."/>
            <person name="Devos D.P."/>
            <person name="Kaster A.-K."/>
            <person name="Ovreas L."/>
            <person name="Rohde M."/>
            <person name="Galperin M.Y."/>
            <person name="Jogler C."/>
        </authorList>
    </citation>
    <scope>NUCLEOTIDE SEQUENCE [LARGE SCALE GENOMIC DNA]</scope>
    <source>
        <strain evidence="3 4">Pla133</strain>
    </source>
</reference>
<protein>
    <recommendedName>
        <fullName evidence="2">ABC1 atypical kinase-like domain-containing protein</fullName>
    </recommendedName>
</protein>
<evidence type="ECO:0000259" key="2">
    <source>
        <dbReference type="Pfam" id="PF03109"/>
    </source>
</evidence>
<evidence type="ECO:0000313" key="3">
    <source>
        <dbReference type="EMBL" id="QDU67205.1"/>
    </source>
</evidence>
<feature type="domain" description="ABC1 atypical kinase-like" evidence="2">
    <location>
        <begin position="86"/>
        <end position="315"/>
    </location>
</feature>
<dbReference type="PANTHER" id="PTHR10566">
    <property type="entry name" value="CHAPERONE-ACTIVITY OF BC1 COMPLEX CABC1 -RELATED"/>
    <property type="match status" value="1"/>
</dbReference>
<dbReference type="Pfam" id="PF03109">
    <property type="entry name" value="ABC1"/>
    <property type="match status" value="1"/>
</dbReference>
<comment type="similarity">
    <text evidence="1">Belongs to the protein kinase superfamily. ADCK protein kinase family.</text>
</comment>
<dbReference type="PANTHER" id="PTHR10566:SF113">
    <property type="entry name" value="PROTEIN ACTIVITY OF BC1 COMPLEX KINASE 7, CHLOROPLASTIC"/>
    <property type="match status" value="1"/>
</dbReference>
<gene>
    <name evidence="3" type="primary">ubiB_1</name>
    <name evidence="3" type="ORF">Pla133_22830</name>
</gene>
<dbReference type="RefSeq" id="WP_145065172.1">
    <property type="nucleotide sequence ID" value="NZ_CP036287.1"/>
</dbReference>
<sequence>MNPGESRTASEIPSVVQTSRLRRGAALAAAGLGGLTVGRRTSEATRRKSAEHLARRLGGLRGLPQKVGQILSMGAQDSMAEPFRALTDGAQAVPLADLAPVLEQAWGRPLAEVVADIDPQGRAASIGQVHRATLLDGRDVAIKIQYPGIAAAIDSDLSLIGLIAQPLAVGASGLDQGRLRATLREALLEELDYRCEAASQIAYREACAAQSVRVPAVVEELSGDRILVSVWEEGQTIEEARAWPAQDRSALARLLVEHFLQQLFDRGMVHADPHPGNVRFRRGAGGPELLLYDFGSVYRVDAPTRLALLRLIAETFGRPEVDPFPLMVAVGFDADLLRPLRAKLPAVCRVLFTPFGAPTKFDVSGWQRSELLAGILGDDRWNFRMSGPPEFMLLVRAFQGLLYYLAELGEGVCWSRLLDPLVARHALEMGALALAEPPDPRTTFNSIARQLCIRVIEAGSVRVKVSLPVTTVDSLDDWLDGEIRQRIAARGIDLADLVRRVRSRCYEPQSLIRLEDDAKQYEVWLE</sequence>
<organism evidence="3 4">
    <name type="scientific">Engelhardtia mirabilis</name>
    <dbReference type="NCBI Taxonomy" id="2528011"/>
    <lineage>
        <taxon>Bacteria</taxon>
        <taxon>Pseudomonadati</taxon>
        <taxon>Planctomycetota</taxon>
        <taxon>Planctomycetia</taxon>
        <taxon>Planctomycetia incertae sedis</taxon>
        <taxon>Engelhardtia</taxon>
    </lineage>
</organism>
<evidence type="ECO:0000313" key="4">
    <source>
        <dbReference type="Proteomes" id="UP000316921"/>
    </source>
</evidence>
<dbReference type="CDD" id="cd13970">
    <property type="entry name" value="ABC1_ADCK3"/>
    <property type="match status" value="1"/>
</dbReference>
<name>A0A518BJR9_9BACT</name>
<dbReference type="SUPFAM" id="SSF56112">
    <property type="entry name" value="Protein kinase-like (PK-like)"/>
    <property type="match status" value="1"/>
</dbReference>
<dbReference type="InterPro" id="IPR004147">
    <property type="entry name" value="ABC1_dom"/>
</dbReference>
<keyword evidence="4" id="KW-1185">Reference proteome</keyword>
<dbReference type="InterPro" id="IPR034646">
    <property type="entry name" value="ADCK3_dom"/>
</dbReference>
<accession>A0A518BJR9</accession>
<dbReference type="KEGG" id="pbap:Pla133_22830"/>
<dbReference type="Proteomes" id="UP000316921">
    <property type="component" value="Chromosome"/>
</dbReference>